<evidence type="ECO:0000313" key="2">
    <source>
        <dbReference type="EMBL" id="KZT62674.1"/>
    </source>
</evidence>
<accession>A0A165K4N0</accession>
<reference evidence="2 3" key="1">
    <citation type="journal article" date="2016" name="Mol. Biol. Evol.">
        <title>Comparative Genomics of Early-Diverging Mushroom-Forming Fungi Provides Insights into the Origins of Lignocellulose Decay Capabilities.</title>
        <authorList>
            <person name="Nagy L.G."/>
            <person name="Riley R."/>
            <person name="Tritt A."/>
            <person name="Adam C."/>
            <person name="Daum C."/>
            <person name="Floudas D."/>
            <person name="Sun H."/>
            <person name="Yadav J.S."/>
            <person name="Pangilinan J."/>
            <person name="Larsson K.H."/>
            <person name="Matsuura K."/>
            <person name="Barry K."/>
            <person name="Labutti K."/>
            <person name="Kuo R."/>
            <person name="Ohm R.A."/>
            <person name="Bhattacharya S.S."/>
            <person name="Shirouzu T."/>
            <person name="Yoshinaga Y."/>
            <person name="Martin F.M."/>
            <person name="Grigoriev I.V."/>
            <person name="Hibbett D.S."/>
        </authorList>
    </citation>
    <scope>NUCLEOTIDE SEQUENCE [LARGE SCALE GENOMIC DNA]</scope>
    <source>
        <strain evidence="2 3">HHB12733</strain>
    </source>
</reference>
<keyword evidence="3" id="KW-1185">Reference proteome</keyword>
<feature type="region of interest" description="Disordered" evidence="1">
    <location>
        <begin position="81"/>
        <end position="125"/>
    </location>
</feature>
<dbReference type="Proteomes" id="UP000076842">
    <property type="component" value="Unassembled WGS sequence"/>
</dbReference>
<protein>
    <submittedName>
        <fullName evidence="2">Uncharacterized protein</fullName>
    </submittedName>
</protein>
<proteinExistence type="predicted"/>
<feature type="compositionally biased region" description="Low complexity" evidence="1">
    <location>
        <begin position="90"/>
        <end position="105"/>
    </location>
</feature>
<sequence length="125" mass="13743">MTLTAREFAKSSSCPRPPAHSVTLLLTSRSISSLDRARSPLDHWQFISLRNTFRHRPIPGRSSSPCLSSPHLSSCTLARSSSRCPPLCPHPSSSAPRRPNPSLLPTVTPQIIPPANPDARRRPHQ</sequence>
<gene>
    <name evidence="2" type="ORF">CALCODRAFT_140399</name>
</gene>
<evidence type="ECO:0000313" key="3">
    <source>
        <dbReference type="Proteomes" id="UP000076842"/>
    </source>
</evidence>
<dbReference type="AlphaFoldDB" id="A0A165K4N0"/>
<dbReference type="EMBL" id="KV423915">
    <property type="protein sequence ID" value="KZT62674.1"/>
    <property type="molecule type" value="Genomic_DNA"/>
</dbReference>
<evidence type="ECO:0000256" key="1">
    <source>
        <dbReference type="SAM" id="MobiDB-lite"/>
    </source>
</evidence>
<organism evidence="2 3">
    <name type="scientific">Calocera cornea HHB12733</name>
    <dbReference type="NCBI Taxonomy" id="1353952"/>
    <lineage>
        <taxon>Eukaryota</taxon>
        <taxon>Fungi</taxon>
        <taxon>Dikarya</taxon>
        <taxon>Basidiomycota</taxon>
        <taxon>Agaricomycotina</taxon>
        <taxon>Dacrymycetes</taxon>
        <taxon>Dacrymycetales</taxon>
        <taxon>Dacrymycetaceae</taxon>
        <taxon>Calocera</taxon>
    </lineage>
</organism>
<dbReference type="InParanoid" id="A0A165K4N0"/>
<name>A0A165K4N0_9BASI</name>